<feature type="transmembrane region" description="Helical" evidence="7">
    <location>
        <begin position="40"/>
        <end position="59"/>
    </location>
</feature>
<feature type="transmembrane region" description="Helical" evidence="7">
    <location>
        <begin position="99"/>
        <end position="117"/>
    </location>
</feature>
<sequence>MKSKYFTLPTIGGLLIIAACAAVILYLSQIVWFQQHGLSALTLAIIIGLLVGNTIPQYLLTRISSGIEIAKKQILRLGIILYGFNLTFENLLELGIKGIIIDVLMIATTFILCYWLGTKIFKLDSPTTILIGAGCSICGAAAVLGTAPIAKGKNDDVTIAIAVVVVFGTLAMFLYPFIYQFCLAGQLPYLSPHEFGIYTGASIHEVAQVVAAGKAMGNDVAGMAIIAKLTRVLLLAPFLIVLSLFLVYRDKSSTQKQKIDLKSTIPWFALGFVLVAIINSLNILPANIIQYTLKFDTLLLTMAMFALGLTTHRNALQKAGVKPLILGLVLFGWLIIGGYLFTLII</sequence>
<dbReference type="EMBL" id="CP050253">
    <property type="protein sequence ID" value="QIQ21361.1"/>
    <property type="molecule type" value="Genomic_DNA"/>
</dbReference>
<dbReference type="KEGG" id="orb:IPMB12_06460"/>
<dbReference type="InterPro" id="IPR004630">
    <property type="entry name" value="UPF0324_YeiH-like"/>
</dbReference>
<keyword evidence="9" id="KW-1185">Reference proteome</keyword>
<feature type="transmembrane region" description="Helical" evidence="7">
    <location>
        <begin position="6"/>
        <end position="28"/>
    </location>
</feature>
<dbReference type="FunCoup" id="A0A6G9IAV9">
    <property type="interactions" value="84"/>
</dbReference>
<proteinExistence type="inferred from homology"/>
<evidence type="ECO:0000256" key="2">
    <source>
        <dbReference type="ARBA" id="ARBA00007977"/>
    </source>
</evidence>
<evidence type="ECO:0000256" key="4">
    <source>
        <dbReference type="ARBA" id="ARBA00022692"/>
    </source>
</evidence>
<dbReference type="AlphaFoldDB" id="A0A6G9IAV9"/>
<comment type="subcellular location">
    <subcellularLocation>
        <location evidence="1">Cell membrane</location>
        <topology evidence="1">Multi-pass membrane protein</topology>
    </subcellularLocation>
</comment>
<comment type="similarity">
    <text evidence="2">Belongs to the UPF0324 family.</text>
</comment>
<dbReference type="RefSeq" id="WP_166916097.1">
    <property type="nucleotide sequence ID" value="NZ_CP050253.1"/>
</dbReference>
<dbReference type="InParanoid" id="A0A6G9IAV9"/>
<dbReference type="Pfam" id="PF03601">
    <property type="entry name" value="Cons_hypoth698"/>
    <property type="match status" value="1"/>
</dbReference>
<feature type="transmembrane region" description="Helical" evidence="7">
    <location>
        <begin position="267"/>
        <end position="289"/>
    </location>
</feature>
<evidence type="ECO:0000256" key="3">
    <source>
        <dbReference type="ARBA" id="ARBA00022475"/>
    </source>
</evidence>
<evidence type="ECO:0000256" key="5">
    <source>
        <dbReference type="ARBA" id="ARBA00022989"/>
    </source>
</evidence>
<reference evidence="8 9" key="1">
    <citation type="submission" date="2020-03" db="EMBL/GenBank/DDBJ databases">
        <title>Complete genome sequence of Orbus sp. IPMB12 (BCRC 80908).</title>
        <authorList>
            <person name="Lo W.-S."/>
            <person name="Chang T.-H."/>
            <person name="Kuo C.-H."/>
        </authorList>
    </citation>
    <scope>NUCLEOTIDE SEQUENCE [LARGE SCALE GENOMIC DNA]</scope>
    <source>
        <strain evidence="8 9">IPMB12</strain>
    </source>
</reference>
<gene>
    <name evidence="8" type="ORF">IPMB12_06460</name>
</gene>
<dbReference type="PROSITE" id="PS51257">
    <property type="entry name" value="PROKAR_LIPOPROTEIN"/>
    <property type="match status" value="1"/>
</dbReference>
<keyword evidence="4 7" id="KW-0812">Transmembrane</keyword>
<feature type="transmembrane region" description="Helical" evidence="7">
    <location>
        <begin position="74"/>
        <end position="92"/>
    </location>
</feature>
<dbReference type="GO" id="GO:0005886">
    <property type="term" value="C:plasma membrane"/>
    <property type="evidence" value="ECO:0007669"/>
    <property type="project" value="UniProtKB-SubCell"/>
</dbReference>
<evidence type="ECO:0000256" key="1">
    <source>
        <dbReference type="ARBA" id="ARBA00004651"/>
    </source>
</evidence>
<dbReference type="PANTHER" id="PTHR30106">
    <property type="entry name" value="INNER MEMBRANE PROTEIN YEIH-RELATED"/>
    <property type="match status" value="1"/>
</dbReference>
<feature type="transmembrane region" description="Helical" evidence="7">
    <location>
        <begin position="225"/>
        <end position="247"/>
    </location>
</feature>
<feature type="transmembrane region" description="Helical" evidence="7">
    <location>
        <begin position="129"/>
        <end position="150"/>
    </location>
</feature>
<name>A0A6G9IAV9_9GAMM</name>
<dbReference type="Proteomes" id="UP000501168">
    <property type="component" value="Chromosome"/>
</dbReference>
<feature type="transmembrane region" description="Helical" evidence="7">
    <location>
        <begin position="324"/>
        <end position="344"/>
    </location>
</feature>
<evidence type="ECO:0000313" key="8">
    <source>
        <dbReference type="EMBL" id="QIQ21361.1"/>
    </source>
</evidence>
<feature type="transmembrane region" description="Helical" evidence="7">
    <location>
        <begin position="295"/>
        <end position="312"/>
    </location>
</feature>
<keyword evidence="5 7" id="KW-1133">Transmembrane helix</keyword>
<evidence type="ECO:0000256" key="7">
    <source>
        <dbReference type="SAM" id="Phobius"/>
    </source>
</evidence>
<accession>A0A6G9IAV9</accession>
<keyword evidence="3" id="KW-1003">Cell membrane</keyword>
<dbReference type="InterPro" id="IPR018383">
    <property type="entry name" value="UPF0324_pro"/>
</dbReference>
<organism evidence="8 9">
    <name type="scientific">Zophobihabitans entericus</name>
    <dbReference type="NCBI Taxonomy" id="1635327"/>
    <lineage>
        <taxon>Bacteria</taxon>
        <taxon>Pseudomonadati</taxon>
        <taxon>Pseudomonadota</taxon>
        <taxon>Gammaproteobacteria</taxon>
        <taxon>Orbales</taxon>
        <taxon>Orbaceae</taxon>
        <taxon>Zophobihabitans</taxon>
    </lineage>
</organism>
<dbReference type="NCBIfam" id="TIGR00698">
    <property type="entry name" value="YeiH family putative sulfate export transporter"/>
    <property type="match status" value="1"/>
</dbReference>
<protein>
    <submittedName>
        <fullName evidence="8">YeiH family putative sulfate export transporter</fullName>
    </submittedName>
</protein>
<feature type="transmembrane region" description="Helical" evidence="7">
    <location>
        <begin position="157"/>
        <end position="178"/>
    </location>
</feature>
<keyword evidence="6 7" id="KW-0472">Membrane</keyword>
<evidence type="ECO:0000313" key="9">
    <source>
        <dbReference type="Proteomes" id="UP000501168"/>
    </source>
</evidence>
<dbReference type="PANTHER" id="PTHR30106:SF2">
    <property type="entry name" value="UPF0324 INNER MEMBRANE PROTEIN YEIH"/>
    <property type="match status" value="1"/>
</dbReference>
<evidence type="ECO:0000256" key="6">
    <source>
        <dbReference type="ARBA" id="ARBA00023136"/>
    </source>
</evidence>